<dbReference type="SMART" id="SM00181">
    <property type="entry name" value="EGF"/>
    <property type="match status" value="2"/>
</dbReference>
<dbReference type="PANTHER" id="PTHR24026">
    <property type="entry name" value="FAT ATYPICAL CADHERIN-RELATED"/>
    <property type="match status" value="1"/>
</dbReference>
<dbReference type="GO" id="GO:0007156">
    <property type="term" value="P:homophilic cell adhesion via plasma membrane adhesion molecules"/>
    <property type="evidence" value="ECO:0007669"/>
    <property type="project" value="InterPro"/>
</dbReference>
<feature type="domain" description="EGF-like" evidence="15">
    <location>
        <begin position="429"/>
        <end position="469"/>
    </location>
</feature>
<evidence type="ECO:0000256" key="12">
    <source>
        <dbReference type="PROSITE-ProRule" id="PRU00043"/>
    </source>
</evidence>
<keyword evidence="7" id="KW-0130">Cell adhesion</keyword>
<feature type="disulfide bond" evidence="13">
    <location>
        <begin position="438"/>
        <end position="455"/>
    </location>
</feature>
<dbReference type="FunFam" id="2.60.40.60:FF:000037">
    <property type="entry name" value="FAT atypical cadherin 1"/>
    <property type="match status" value="1"/>
</dbReference>
<dbReference type="Pfam" id="PF00028">
    <property type="entry name" value="Cadherin"/>
    <property type="match status" value="2"/>
</dbReference>
<keyword evidence="10 13" id="KW-1015">Disulfide bond</keyword>
<evidence type="ECO:0000256" key="7">
    <source>
        <dbReference type="ARBA" id="ARBA00022889"/>
    </source>
</evidence>
<dbReference type="Proteomes" id="UP001054945">
    <property type="component" value="Unassembled WGS sequence"/>
</dbReference>
<dbReference type="CDD" id="cd11304">
    <property type="entry name" value="Cadherin_repeat"/>
    <property type="match status" value="3"/>
</dbReference>
<proteinExistence type="predicted"/>
<dbReference type="FunFam" id="2.60.40.60:FF:000084">
    <property type="entry name" value="FAT atypical cadherin 3"/>
    <property type="match status" value="1"/>
</dbReference>
<dbReference type="Gene3D" id="2.60.120.200">
    <property type="match status" value="1"/>
</dbReference>
<dbReference type="InterPro" id="IPR000742">
    <property type="entry name" value="EGF"/>
</dbReference>
<dbReference type="GO" id="GO:0005886">
    <property type="term" value="C:plasma membrane"/>
    <property type="evidence" value="ECO:0007669"/>
    <property type="project" value="InterPro"/>
</dbReference>
<dbReference type="SMART" id="SM00282">
    <property type="entry name" value="LamG"/>
    <property type="match status" value="1"/>
</dbReference>
<dbReference type="PROSITE" id="PS50026">
    <property type="entry name" value="EGF_3"/>
    <property type="match status" value="1"/>
</dbReference>
<dbReference type="InterPro" id="IPR020894">
    <property type="entry name" value="Cadherin_CS"/>
</dbReference>
<feature type="domain" description="Cadherin" evidence="16">
    <location>
        <begin position="11"/>
        <end position="92"/>
    </location>
</feature>
<protein>
    <submittedName>
        <fullName evidence="17">Fat-like cadherin-related tumor suppressor homolog</fullName>
    </submittedName>
</protein>
<dbReference type="Gene3D" id="2.10.25.10">
    <property type="entry name" value="Laminin"/>
    <property type="match status" value="1"/>
</dbReference>
<evidence type="ECO:0000256" key="6">
    <source>
        <dbReference type="ARBA" id="ARBA00022837"/>
    </source>
</evidence>
<dbReference type="SUPFAM" id="SSF49313">
    <property type="entry name" value="Cadherin-like"/>
    <property type="match status" value="3"/>
</dbReference>
<keyword evidence="9" id="KW-0472">Membrane</keyword>
<feature type="domain" description="Laminin G" evidence="14">
    <location>
        <begin position="483"/>
        <end position="657"/>
    </location>
</feature>
<organism evidence="17 18">
    <name type="scientific">Caerostris extrusa</name>
    <name type="common">Bark spider</name>
    <name type="synonym">Caerostris bankana</name>
    <dbReference type="NCBI Taxonomy" id="172846"/>
    <lineage>
        <taxon>Eukaryota</taxon>
        <taxon>Metazoa</taxon>
        <taxon>Ecdysozoa</taxon>
        <taxon>Arthropoda</taxon>
        <taxon>Chelicerata</taxon>
        <taxon>Arachnida</taxon>
        <taxon>Araneae</taxon>
        <taxon>Araneomorphae</taxon>
        <taxon>Entelegynae</taxon>
        <taxon>Araneoidea</taxon>
        <taxon>Araneidae</taxon>
        <taxon>Caerostris</taxon>
    </lineage>
</organism>
<evidence type="ECO:0000259" key="15">
    <source>
        <dbReference type="PROSITE" id="PS50026"/>
    </source>
</evidence>
<dbReference type="Pfam" id="PF02210">
    <property type="entry name" value="Laminin_G_2"/>
    <property type="match status" value="1"/>
</dbReference>
<keyword evidence="11" id="KW-0325">Glycoprotein</keyword>
<keyword evidence="2 13" id="KW-0245">EGF-like domain</keyword>
<dbReference type="InterPro" id="IPR001791">
    <property type="entry name" value="Laminin_G"/>
</dbReference>
<dbReference type="CDD" id="cd00054">
    <property type="entry name" value="EGF_CA"/>
    <property type="match status" value="1"/>
</dbReference>
<dbReference type="PRINTS" id="PR00205">
    <property type="entry name" value="CADHERIN"/>
</dbReference>
<keyword evidence="3" id="KW-0812">Transmembrane</keyword>
<comment type="caution">
    <text evidence="17">The sequence shown here is derived from an EMBL/GenBank/DDBJ whole genome shotgun (WGS) entry which is preliminary data.</text>
</comment>
<evidence type="ECO:0000256" key="2">
    <source>
        <dbReference type="ARBA" id="ARBA00022536"/>
    </source>
</evidence>
<accession>A0AAV4T0Q3</accession>
<evidence type="ECO:0000256" key="1">
    <source>
        <dbReference type="ARBA" id="ARBA00004167"/>
    </source>
</evidence>
<comment type="subcellular location">
    <subcellularLocation>
        <location evidence="1">Membrane</location>
        <topology evidence="1">Single-pass membrane protein</topology>
    </subcellularLocation>
</comment>
<dbReference type="AlphaFoldDB" id="A0AAV4T0Q3"/>
<dbReference type="PANTHER" id="PTHR24026:SF126">
    <property type="entry name" value="PROTOCADHERIN FAT 4"/>
    <property type="match status" value="1"/>
</dbReference>
<sequence length="710" mass="78973">MYSFIYCRFFANDADSPPNAQLTFSIMSGDDDNHFKMDSNSGVIKVSKTLDREMVPNYVLQVMCSDNEIPQLSSTAFVNIEISDVNDNAPMFSQNNYTVIIQEGRPLRYTALKFTIIDADAPPNTGPFNLEIVSGNEDAAFRLVQQDASLRTAIKFSHKRKDRYELHLKVSDNGSPPLFSDALVTALIIEESRFPPVVSSLEVVINSYRDEFPGGVMGRIHATDGDPYDKLYYEVVSPYKDLFSVDREDGTLVALPGLDVGSYNVNISVTEGKFTSFGVILVEINMVSEEAVKNSVGMRLKGITPQDFIISHCKNFLHGLRSALNIRTKDIDILSIQPSEAAMSKEKRDTNQKQTLFETTSNLKVIKIIKDRCSNDHCVHGKCVDHIVLDETYVVSITTESLGYASPQHVWKLECVCKSGYGGNRCDVVINECARISCSSHHVCFPHPSDLGYICQCPPGKTGPLYDCDKTKICQGSTCYEEKIPISYNGKSYARYSLTNPFERRLSIAVSVRTVQATGNLMYATGIRDYSILEIVNGYVQYRFDCGSGEGLVRVEHPQVNDGLWHDVCVERRGNAAEVIVDKIHRVSGNAPGVHDILNLDRNYTYFGAKVRHHPAVFGYEDIRMGFVGCMDDIRIDGVSLLLHVAGLQMYNFSMQSSLILEYVVASHVLMVVYANGGISFIALGSENNLDNKPVTPPLPVRDVSIQGYI</sequence>
<evidence type="ECO:0000256" key="13">
    <source>
        <dbReference type="PROSITE-ProRule" id="PRU00076"/>
    </source>
</evidence>
<evidence type="ECO:0000256" key="8">
    <source>
        <dbReference type="ARBA" id="ARBA00022989"/>
    </source>
</evidence>
<evidence type="ECO:0000259" key="16">
    <source>
        <dbReference type="PROSITE" id="PS50268"/>
    </source>
</evidence>
<dbReference type="CDD" id="cd00110">
    <property type="entry name" value="LamG"/>
    <property type="match status" value="1"/>
</dbReference>
<evidence type="ECO:0000256" key="11">
    <source>
        <dbReference type="ARBA" id="ARBA00023180"/>
    </source>
</evidence>
<evidence type="ECO:0000256" key="4">
    <source>
        <dbReference type="ARBA" id="ARBA00022729"/>
    </source>
</evidence>
<feature type="domain" description="Cadherin" evidence="16">
    <location>
        <begin position="93"/>
        <end position="198"/>
    </location>
</feature>
<evidence type="ECO:0000256" key="5">
    <source>
        <dbReference type="ARBA" id="ARBA00022737"/>
    </source>
</evidence>
<dbReference type="PROSITE" id="PS00232">
    <property type="entry name" value="CADHERIN_1"/>
    <property type="match status" value="1"/>
</dbReference>
<dbReference type="SUPFAM" id="SSF49899">
    <property type="entry name" value="Concanavalin A-like lectins/glucanases"/>
    <property type="match status" value="1"/>
</dbReference>
<keyword evidence="5" id="KW-0677">Repeat</keyword>
<dbReference type="PROSITE" id="PS50268">
    <property type="entry name" value="CADHERIN_2"/>
    <property type="match status" value="3"/>
</dbReference>
<dbReference type="SMART" id="SM00112">
    <property type="entry name" value="CA"/>
    <property type="match status" value="3"/>
</dbReference>
<dbReference type="InterPro" id="IPR013320">
    <property type="entry name" value="ConA-like_dom_sf"/>
</dbReference>
<evidence type="ECO:0000256" key="9">
    <source>
        <dbReference type="ARBA" id="ARBA00023136"/>
    </source>
</evidence>
<evidence type="ECO:0000259" key="14">
    <source>
        <dbReference type="PROSITE" id="PS50025"/>
    </source>
</evidence>
<dbReference type="InterPro" id="IPR002126">
    <property type="entry name" value="Cadherin-like_dom"/>
</dbReference>
<dbReference type="InterPro" id="IPR015919">
    <property type="entry name" value="Cadherin-like_sf"/>
</dbReference>
<evidence type="ECO:0000256" key="3">
    <source>
        <dbReference type="ARBA" id="ARBA00022692"/>
    </source>
</evidence>
<keyword evidence="6 12" id="KW-0106">Calcium</keyword>
<reference evidence="17 18" key="1">
    <citation type="submission" date="2021-06" db="EMBL/GenBank/DDBJ databases">
        <title>Caerostris extrusa draft genome.</title>
        <authorList>
            <person name="Kono N."/>
            <person name="Arakawa K."/>
        </authorList>
    </citation>
    <scope>NUCLEOTIDE SEQUENCE [LARGE SCALE GENOMIC DNA]</scope>
</reference>
<evidence type="ECO:0000313" key="18">
    <source>
        <dbReference type="Proteomes" id="UP001054945"/>
    </source>
</evidence>
<feature type="domain" description="Cadherin" evidence="16">
    <location>
        <begin position="213"/>
        <end position="307"/>
    </location>
</feature>
<gene>
    <name evidence="17" type="primary">kug</name>
    <name evidence="17" type="ORF">CEXT_456001</name>
</gene>
<keyword evidence="18" id="KW-1185">Reference proteome</keyword>
<dbReference type="Gene3D" id="2.60.40.60">
    <property type="entry name" value="Cadherins"/>
    <property type="match status" value="3"/>
</dbReference>
<keyword evidence="8" id="KW-1133">Transmembrane helix</keyword>
<comment type="caution">
    <text evidence="13">Lacks conserved residue(s) required for the propagation of feature annotation.</text>
</comment>
<dbReference type="PROSITE" id="PS50025">
    <property type="entry name" value="LAM_G_DOMAIN"/>
    <property type="match status" value="1"/>
</dbReference>
<dbReference type="GO" id="GO:0005509">
    <property type="term" value="F:calcium ion binding"/>
    <property type="evidence" value="ECO:0007669"/>
    <property type="project" value="UniProtKB-UniRule"/>
</dbReference>
<dbReference type="GO" id="GO:0001736">
    <property type="term" value="P:establishment of planar polarity"/>
    <property type="evidence" value="ECO:0007669"/>
    <property type="project" value="UniProtKB-ARBA"/>
</dbReference>
<evidence type="ECO:0000313" key="17">
    <source>
        <dbReference type="EMBL" id="GIY39021.1"/>
    </source>
</evidence>
<name>A0AAV4T0Q3_CAEEX</name>
<evidence type="ECO:0000256" key="10">
    <source>
        <dbReference type="ARBA" id="ARBA00023157"/>
    </source>
</evidence>
<dbReference type="GO" id="GO:0007163">
    <property type="term" value="P:establishment or maintenance of cell polarity"/>
    <property type="evidence" value="ECO:0007669"/>
    <property type="project" value="UniProtKB-ARBA"/>
</dbReference>
<keyword evidence="4" id="KW-0732">Signal</keyword>
<dbReference type="EMBL" id="BPLR01010389">
    <property type="protein sequence ID" value="GIY39021.1"/>
    <property type="molecule type" value="Genomic_DNA"/>
</dbReference>